<comment type="caution">
    <text evidence="3">The sequence shown here is derived from an EMBL/GenBank/DDBJ whole genome shotgun (WGS) entry which is preliminary data.</text>
</comment>
<evidence type="ECO:0000313" key="4">
    <source>
        <dbReference type="Proteomes" id="UP001465976"/>
    </source>
</evidence>
<name>A0ABR3ENB7_9AGAR</name>
<feature type="coiled-coil region" evidence="1">
    <location>
        <begin position="27"/>
        <end position="89"/>
    </location>
</feature>
<feature type="region of interest" description="Disordered" evidence="2">
    <location>
        <begin position="179"/>
        <end position="205"/>
    </location>
</feature>
<reference evidence="3 4" key="1">
    <citation type="submission" date="2024-02" db="EMBL/GenBank/DDBJ databases">
        <title>A draft genome for the cacao thread blight pathogen Marasmius crinis-equi.</title>
        <authorList>
            <person name="Cohen S.P."/>
            <person name="Baruah I.K."/>
            <person name="Amoako-Attah I."/>
            <person name="Bukari Y."/>
            <person name="Meinhardt L.W."/>
            <person name="Bailey B.A."/>
        </authorList>
    </citation>
    <scope>NUCLEOTIDE SEQUENCE [LARGE SCALE GENOMIC DNA]</scope>
    <source>
        <strain evidence="3 4">GH-76</strain>
    </source>
</reference>
<keyword evidence="4" id="KW-1185">Reference proteome</keyword>
<dbReference type="EMBL" id="JBAHYK010002812">
    <property type="protein sequence ID" value="KAL0564386.1"/>
    <property type="molecule type" value="Genomic_DNA"/>
</dbReference>
<organism evidence="3 4">
    <name type="scientific">Marasmius crinis-equi</name>
    <dbReference type="NCBI Taxonomy" id="585013"/>
    <lineage>
        <taxon>Eukaryota</taxon>
        <taxon>Fungi</taxon>
        <taxon>Dikarya</taxon>
        <taxon>Basidiomycota</taxon>
        <taxon>Agaricomycotina</taxon>
        <taxon>Agaricomycetes</taxon>
        <taxon>Agaricomycetidae</taxon>
        <taxon>Agaricales</taxon>
        <taxon>Marasmiineae</taxon>
        <taxon>Marasmiaceae</taxon>
        <taxon>Marasmius</taxon>
    </lineage>
</organism>
<protein>
    <submittedName>
        <fullName evidence="3">Uncharacterized protein</fullName>
    </submittedName>
</protein>
<evidence type="ECO:0000313" key="3">
    <source>
        <dbReference type="EMBL" id="KAL0564386.1"/>
    </source>
</evidence>
<dbReference type="Gene3D" id="1.10.287.1490">
    <property type="match status" value="1"/>
</dbReference>
<accession>A0ABR3ENB7</accession>
<feature type="non-terminal residue" evidence="3">
    <location>
        <position position="300"/>
    </location>
</feature>
<keyword evidence="1" id="KW-0175">Coiled coil</keyword>
<sequence>MTTENDHSKICVIPSAHAESTLLHGEAESLRDRIRFLERVHSELHKKIERLDGSTKRIEHDNSTLRDRLERSEAEVEKLDDNCDFLLKNWKRYVEAYRRMRAAKERVLYLRRKIETGEAEDVIEELMSTSGSPEGPICQAEGVSGEGVSCMKRGTEDFFGGALPLAAAFADEVKQYEEDPMATSEDFSDPGDAESEHARGLENEENVESLELVPFPVREPVPEWFSSLFPHLNLRLGSGYLRLVNHWVTIERLKGWGSPPKGLSARLRPQQLGQVLLKQKTQWDWGPQTGEDFMITFPKT</sequence>
<gene>
    <name evidence="3" type="ORF">V5O48_017662</name>
</gene>
<evidence type="ECO:0000256" key="1">
    <source>
        <dbReference type="SAM" id="Coils"/>
    </source>
</evidence>
<evidence type="ECO:0000256" key="2">
    <source>
        <dbReference type="SAM" id="MobiDB-lite"/>
    </source>
</evidence>
<proteinExistence type="predicted"/>
<dbReference type="Proteomes" id="UP001465976">
    <property type="component" value="Unassembled WGS sequence"/>
</dbReference>